<protein>
    <submittedName>
        <fullName evidence="1">Uncharacterized protein</fullName>
    </submittedName>
</protein>
<dbReference type="EMBL" id="JAWJZB010000002">
    <property type="protein sequence ID" value="MDV5087701.1"/>
    <property type="molecule type" value="Genomic_DNA"/>
</dbReference>
<sequence length="135" mass="15571">MESEIARLCQFLQISSLRLLKEPYLFESAQKAMLNQKEINFHKDDQQSEGITIAMIRTLLTNSNVAVILMHRFSQQTVDGFVTWIEQKQVVLIVGRDVYADDARLASDNEIDDSALRVEELFRTKWGSCFVSVRE</sequence>
<dbReference type="Proteomes" id="UP001272515">
    <property type="component" value="Unassembled WGS sequence"/>
</dbReference>
<evidence type="ECO:0000313" key="2">
    <source>
        <dbReference type="Proteomes" id="UP001272515"/>
    </source>
</evidence>
<comment type="caution">
    <text evidence="1">The sequence shown here is derived from an EMBL/GenBank/DDBJ whole genome shotgun (WGS) entry which is preliminary data.</text>
</comment>
<reference evidence="1 2" key="1">
    <citation type="submission" date="2023-10" db="EMBL/GenBank/DDBJ databases">
        <title>Veillonella sp. nov., isolated from a pig farm feces dump.</title>
        <authorList>
            <person name="Chang Y.-H."/>
        </authorList>
    </citation>
    <scope>NUCLEOTIDE SEQUENCE [LARGE SCALE GENOMIC DNA]</scope>
    <source>
        <strain evidence="1 2">YH-vei2233</strain>
    </source>
</reference>
<gene>
    <name evidence="1" type="ORF">RVY80_02425</name>
</gene>
<proteinExistence type="predicted"/>
<accession>A0ABU3Z707</accession>
<name>A0ABU3Z707_9FIRM</name>
<organism evidence="1 2">
    <name type="scientific">Veillonella absiana</name>
    <dbReference type="NCBI Taxonomy" id="3079305"/>
    <lineage>
        <taxon>Bacteria</taxon>
        <taxon>Bacillati</taxon>
        <taxon>Bacillota</taxon>
        <taxon>Negativicutes</taxon>
        <taxon>Veillonellales</taxon>
        <taxon>Veillonellaceae</taxon>
        <taxon>Veillonella</taxon>
    </lineage>
</organism>
<evidence type="ECO:0000313" key="1">
    <source>
        <dbReference type="EMBL" id="MDV5087701.1"/>
    </source>
</evidence>
<keyword evidence="2" id="KW-1185">Reference proteome</keyword>
<dbReference type="RefSeq" id="WP_317329522.1">
    <property type="nucleotide sequence ID" value="NZ_JAWJZA010000015.1"/>
</dbReference>